<gene>
    <name evidence="2" type="ORF">BCM14_2409</name>
</gene>
<dbReference type="InterPro" id="IPR006680">
    <property type="entry name" value="Amidohydro-rel"/>
</dbReference>
<name>A0A2T0XEB1_9BURK</name>
<dbReference type="GO" id="GO:0016787">
    <property type="term" value="F:hydrolase activity"/>
    <property type="evidence" value="ECO:0007669"/>
    <property type="project" value="UniProtKB-KW"/>
</dbReference>
<dbReference type="PANTHER" id="PTHR35563:SF2">
    <property type="entry name" value="BARREL METAL-DEPENDENT HYDROLASE, PUTATIVE (AFU_ORTHOLOGUE AFUA_1G16240)-RELATED"/>
    <property type="match status" value="1"/>
</dbReference>
<dbReference type="Gene3D" id="3.20.20.140">
    <property type="entry name" value="Metal-dependent hydrolases"/>
    <property type="match status" value="1"/>
</dbReference>
<protein>
    <submittedName>
        <fullName evidence="2">Putative TIM-barrel fold metal-dependent hydrolase</fullName>
    </submittedName>
</protein>
<dbReference type="RefSeq" id="WP_106228230.1">
    <property type="nucleotide sequence ID" value="NZ_PVTV01000015.1"/>
</dbReference>
<dbReference type="EMBL" id="PVTV01000015">
    <property type="protein sequence ID" value="PRY97267.1"/>
    <property type="molecule type" value="Genomic_DNA"/>
</dbReference>
<dbReference type="SUPFAM" id="SSF51556">
    <property type="entry name" value="Metallo-dependent hydrolases"/>
    <property type="match status" value="1"/>
</dbReference>
<dbReference type="Proteomes" id="UP000238308">
    <property type="component" value="Unassembled WGS sequence"/>
</dbReference>
<reference evidence="2 3" key="1">
    <citation type="submission" date="2018-03" db="EMBL/GenBank/DDBJ databases">
        <title>Genomic Encyclopedia of Type Strains, Phase III (KMG-III): the genomes of soil and plant-associated and newly described type strains.</title>
        <authorList>
            <person name="Whitman W."/>
        </authorList>
    </citation>
    <scope>NUCLEOTIDE SEQUENCE [LARGE SCALE GENOMIC DNA]</scope>
    <source>
        <strain evidence="2 3">MWH-P2sevCIIIb</strain>
    </source>
</reference>
<feature type="domain" description="Amidohydrolase-related" evidence="1">
    <location>
        <begin position="22"/>
        <end position="285"/>
    </location>
</feature>
<sequence length="297" mass="32900">MNTIPHSSGTDKPKLKVPANACDSHIHLYDPAYASPNAHGMLSQATAAEYKLIQQRLGTTRTVIVNPRASQTDNRVTLMGIEQLGRQNTRGVGVVNTSVTDQELAIMDDGGICGIRFTLYNATNAPVTFEMVEPLARRVHELGWHIQLHWTADQIVEHEALVKRLPGTIVFDHLARIPLPIGIKHPAHRIVTELLQSGRTWIKLSGAYLDSQFQADGLYRDLDPIARSYVATAPERMVWGSDWPHPTETSKPDDANLIDLLTRWTDTAGQIEKILVSNPATLYGFEGMNLSVATLQM</sequence>
<dbReference type="OrthoDB" id="9787654at2"/>
<keyword evidence="2" id="KW-0378">Hydrolase</keyword>
<accession>A0A2T0XEB1</accession>
<proteinExistence type="predicted"/>
<evidence type="ECO:0000313" key="2">
    <source>
        <dbReference type="EMBL" id="PRY97267.1"/>
    </source>
</evidence>
<organism evidence="2 3">
    <name type="scientific">Jezberella montanilacus</name>
    <dbReference type="NCBI Taxonomy" id="323426"/>
    <lineage>
        <taxon>Bacteria</taxon>
        <taxon>Pseudomonadati</taxon>
        <taxon>Pseudomonadota</taxon>
        <taxon>Betaproteobacteria</taxon>
        <taxon>Burkholderiales</taxon>
        <taxon>Alcaligenaceae</taxon>
        <taxon>Jezberella</taxon>
    </lineage>
</organism>
<dbReference type="AlphaFoldDB" id="A0A2T0XEB1"/>
<comment type="caution">
    <text evidence="2">The sequence shown here is derived from an EMBL/GenBank/DDBJ whole genome shotgun (WGS) entry which is preliminary data.</text>
</comment>
<dbReference type="InterPro" id="IPR052358">
    <property type="entry name" value="Aro_Compnd_Degr_Hydrolases"/>
</dbReference>
<evidence type="ECO:0000259" key="1">
    <source>
        <dbReference type="Pfam" id="PF04909"/>
    </source>
</evidence>
<dbReference type="Pfam" id="PF04909">
    <property type="entry name" value="Amidohydro_2"/>
    <property type="match status" value="1"/>
</dbReference>
<dbReference type="InterPro" id="IPR032466">
    <property type="entry name" value="Metal_Hydrolase"/>
</dbReference>
<keyword evidence="3" id="KW-1185">Reference proteome</keyword>
<evidence type="ECO:0000313" key="3">
    <source>
        <dbReference type="Proteomes" id="UP000238308"/>
    </source>
</evidence>
<dbReference type="PANTHER" id="PTHR35563">
    <property type="entry name" value="BARREL METAL-DEPENDENT HYDROLASE, PUTATIVE (AFU_ORTHOLOGUE AFUA_1G16240)-RELATED"/>
    <property type="match status" value="1"/>
</dbReference>